<dbReference type="AlphaFoldDB" id="A0A665VKJ1"/>
<reference evidence="2" key="2">
    <citation type="submission" date="2025-08" db="UniProtKB">
        <authorList>
            <consortium name="Ensembl"/>
        </authorList>
    </citation>
    <scope>IDENTIFICATION</scope>
</reference>
<protein>
    <recommendedName>
        <fullName evidence="1">UPAR/Ly6 domain-containing protein</fullName>
    </recommendedName>
</protein>
<dbReference type="OMA" id="ERGCIEP"/>
<dbReference type="Gene3D" id="2.10.60.10">
    <property type="entry name" value="CD59"/>
    <property type="match status" value="1"/>
</dbReference>
<dbReference type="InterPro" id="IPR045860">
    <property type="entry name" value="Snake_toxin-like_sf"/>
</dbReference>
<dbReference type="CDD" id="cd00117">
    <property type="entry name" value="TFP"/>
    <property type="match status" value="1"/>
</dbReference>
<dbReference type="SUPFAM" id="SSF57302">
    <property type="entry name" value="Snake toxin-like"/>
    <property type="match status" value="1"/>
</dbReference>
<dbReference type="Proteomes" id="UP000472264">
    <property type="component" value="Chromosome 11"/>
</dbReference>
<evidence type="ECO:0000313" key="2">
    <source>
        <dbReference type="Ensembl" id="ENSENLP00000032173.1"/>
    </source>
</evidence>
<feature type="domain" description="UPAR/Ly6" evidence="1">
    <location>
        <begin position="19"/>
        <end position="96"/>
    </location>
</feature>
<dbReference type="Pfam" id="PF00021">
    <property type="entry name" value="UPAR_LY6"/>
    <property type="match status" value="1"/>
</dbReference>
<evidence type="ECO:0000259" key="1">
    <source>
        <dbReference type="Pfam" id="PF00021"/>
    </source>
</evidence>
<organism evidence="2 3">
    <name type="scientific">Echeneis naucrates</name>
    <name type="common">Live sharksucker</name>
    <dbReference type="NCBI Taxonomy" id="173247"/>
    <lineage>
        <taxon>Eukaryota</taxon>
        <taxon>Metazoa</taxon>
        <taxon>Chordata</taxon>
        <taxon>Craniata</taxon>
        <taxon>Vertebrata</taxon>
        <taxon>Euteleostomi</taxon>
        <taxon>Actinopterygii</taxon>
        <taxon>Neopterygii</taxon>
        <taxon>Teleostei</taxon>
        <taxon>Neoteleostei</taxon>
        <taxon>Acanthomorphata</taxon>
        <taxon>Carangaria</taxon>
        <taxon>Carangiformes</taxon>
        <taxon>Echeneidae</taxon>
        <taxon>Echeneis</taxon>
    </lineage>
</organism>
<dbReference type="Ensembl" id="ENSENLT00000033089.1">
    <property type="protein sequence ID" value="ENSENLP00000032173.1"/>
    <property type="gene ID" value="ENSENLG00000014223.1"/>
</dbReference>
<accession>A0A665VKJ1</accession>
<name>A0A665VKJ1_ECHNA</name>
<dbReference type="InParanoid" id="A0A665VKJ1"/>
<dbReference type="InterPro" id="IPR016054">
    <property type="entry name" value="LY6_UPA_recep-like"/>
</dbReference>
<keyword evidence="3" id="KW-1185">Reference proteome</keyword>
<reference evidence="2" key="1">
    <citation type="submission" date="2021-04" db="EMBL/GenBank/DDBJ databases">
        <authorList>
            <consortium name="Wellcome Sanger Institute Data Sharing"/>
        </authorList>
    </citation>
    <scope>NUCLEOTIDE SEQUENCE [LARGE SCALE GENOMIC DNA]</scope>
</reference>
<reference evidence="2" key="3">
    <citation type="submission" date="2025-09" db="UniProtKB">
        <authorList>
            <consortium name="Ensembl"/>
        </authorList>
    </citation>
    <scope>IDENTIFICATION</scope>
</reference>
<proteinExistence type="predicted"/>
<sequence length="123" mass="13344">LTFISQGWEMIISSLTVRSLSCYTCDVAVLGYCLHDKHINCISNQTSCFTAVAKFSGDLLDIHEKGCAEVTQCSNTSGHILNVNYTITRTCCELCNGASSVHISLTVALCTAILSFLLGTWEL</sequence>
<evidence type="ECO:0000313" key="3">
    <source>
        <dbReference type="Proteomes" id="UP000472264"/>
    </source>
</evidence>